<dbReference type="PROSITE" id="PS51293">
    <property type="entry name" value="SANT"/>
    <property type="match status" value="1"/>
</dbReference>
<feature type="domain" description="HTH myb-type" evidence="9">
    <location>
        <begin position="55"/>
        <end position="109"/>
    </location>
</feature>
<sequence>MDVQDKSGRPSLNPIHIPDRRMCMDIGTSSVIGHQSKESSLSGDEHAIKVRKPYTITKQRERWTEEEHEKFLEALKLYGRAWRRIEEHIGTKTAVQIRSHAQKFFSKVVRQPGTAKAVEIPPPRPKRKPLHPYPRKLGNSPSKGLPVMERPEWSSLPIPSAFEPENSSPVSVLSAVGSDAVGSTVSNPTHACTSPVLSAARSDLIGTLFTEQENGCQSPTPSVEDENRSTSPGPASTCLVAEDKSQMEVDLSSKDETPKGGCQIETQATSLKLFGRTVLVTDAQKPCSSSVGNTMQSCKSLPAVGSSCSVSTDVDLQTPTKPVLQTPAQGNLWGGPGKSVWSAFNGGTCPMFYRLPPHGDFMNSTEAACPLPWWWAFSGTQPTLPFINPQNMNSVQIMPQTCIEASDDKDSQKEGSWTGFNTPACTASIVDKNSDDVDSKRGVEHLKEPAPALLRLKHSENSAFVSLRVNTEKSPRGFVPYNRCLAEKQAKQHSQMANQERDGQALGLCL</sequence>
<evidence type="ECO:0000256" key="3">
    <source>
        <dbReference type="ARBA" id="ARBA00023125"/>
    </source>
</evidence>
<dbReference type="AlphaFoldDB" id="A0A8B7CRP4"/>
<keyword evidence="2" id="KW-0805">Transcription regulation</keyword>
<dbReference type="InterPro" id="IPR001005">
    <property type="entry name" value="SANT/Myb"/>
</dbReference>
<feature type="region of interest" description="Disordered" evidence="6">
    <location>
        <begin position="114"/>
        <end position="149"/>
    </location>
</feature>
<proteinExistence type="predicted"/>
<dbReference type="RefSeq" id="XP_008804812.2">
    <property type="nucleotide sequence ID" value="XM_008806590.4"/>
</dbReference>
<dbReference type="GO" id="GO:0010468">
    <property type="term" value="P:regulation of gene expression"/>
    <property type="evidence" value="ECO:0007669"/>
    <property type="project" value="UniProtKB-ARBA"/>
</dbReference>
<keyword evidence="4" id="KW-0804">Transcription</keyword>
<feature type="domain" description="SANT" evidence="8">
    <location>
        <begin position="58"/>
        <end position="109"/>
    </location>
</feature>
<evidence type="ECO:0000259" key="8">
    <source>
        <dbReference type="PROSITE" id="PS51293"/>
    </source>
</evidence>
<dbReference type="CDD" id="cd00167">
    <property type="entry name" value="SANT"/>
    <property type="match status" value="1"/>
</dbReference>
<name>A0A8B7CRP4_PHODC</name>
<feature type="region of interest" description="Disordered" evidence="6">
    <location>
        <begin position="211"/>
        <end position="237"/>
    </location>
</feature>
<dbReference type="SMART" id="SM00717">
    <property type="entry name" value="SANT"/>
    <property type="match status" value="1"/>
</dbReference>
<evidence type="ECO:0000256" key="4">
    <source>
        <dbReference type="ARBA" id="ARBA00023163"/>
    </source>
</evidence>
<dbReference type="PANTHER" id="PTHR12802:SF155">
    <property type="entry name" value="DEUBIQUITINASE MYSM1"/>
    <property type="match status" value="1"/>
</dbReference>
<dbReference type="PANTHER" id="PTHR12802">
    <property type="entry name" value="SWI/SNF COMPLEX-RELATED"/>
    <property type="match status" value="1"/>
</dbReference>
<dbReference type="InterPro" id="IPR017930">
    <property type="entry name" value="Myb_dom"/>
</dbReference>
<keyword evidence="5" id="KW-0539">Nucleus</keyword>
<evidence type="ECO:0000259" key="9">
    <source>
        <dbReference type="PROSITE" id="PS51294"/>
    </source>
</evidence>
<comment type="subcellular location">
    <subcellularLocation>
        <location evidence="1">Nucleus</location>
    </subcellularLocation>
</comment>
<evidence type="ECO:0000256" key="2">
    <source>
        <dbReference type="ARBA" id="ARBA00023015"/>
    </source>
</evidence>
<dbReference type="Proteomes" id="UP000228380">
    <property type="component" value="Chromosome 17"/>
</dbReference>
<dbReference type="OrthoDB" id="118550at2759"/>
<dbReference type="InterPro" id="IPR017884">
    <property type="entry name" value="SANT_dom"/>
</dbReference>
<keyword evidence="3" id="KW-0238">DNA-binding</keyword>
<dbReference type="Gene3D" id="1.10.10.60">
    <property type="entry name" value="Homeodomain-like"/>
    <property type="match status" value="1"/>
</dbReference>
<feature type="compositionally biased region" description="Polar residues" evidence="6">
    <location>
        <begin position="211"/>
        <end position="221"/>
    </location>
</feature>
<feature type="compositionally biased region" description="Basic residues" evidence="6">
    <location>
        <begin position="124"/>
        <end position="134"/>
    </location>
</feature>
<dbReference type="GO" id="GO:0003677">
    <property type="term" value="F:DNA binding"/>
    <property type="evidence" value="ECO:0007669"/>
    <property type="project" value="UniProtKB-KW"/>
</dbReference>
<dbReference type="Pfam" id="PF00249">
    <property type="entry name" value="Myb_DNA-binding"/>
    <property type="match status" value="1"/>
</dbReference>
<protein>
    <submittedName>
        <fullName evidence="11">Uncharacterized protein LOC103717988 isoform X1</fullName>
    </submittedName>
</protein>
<evidence type="ECO:0000313" key="10">
    <source>
        <dbReference type="Proteomes" id="UP000228380"/>
    </source>
</evidence>
<dbReference type="InterPro" id="IPR009057">
    <property type="entry name" value="Homeodomain-like_sf"/>
</dbReference>
<reference evidence="11" key="2">
    <citation type="submission" date="2025-08" db="UniProtKB">
        <authorList>
            <consortium name="RefSeq"/>
        </authorList>
    </citation>
    <scope>IDENTIFICATION</scope>
    <source>
        <tissue evidence="11">Young leaves</tissue>
    </source>
</reference>
<keyword evidence="10" id="KW-1185">Reference proteome</keyword>
<dbReference type="NCBIfam" id="TIGR01557">
    <property type="entry name" value="myb_SHAQKYF"/>
    <property type="match status" value="1"/>
</dbReference>
<evidence type="ECO:0000313" key="11">
    <source>
        <dbReference type="RefSeq" id="XP_008804812.2"/>
    </source>
</evidence>
<dbReference type="PROSITE" id="PS50090">
    <property type="entry name" value="MYB_LIKE"/>
    <property type="match status" value="1"/>
</dbReference>
<dbReference type="PROSITE" id="PS51294">
    <property type="entry name" value="HTH_MYB"/>
    <property type="match status" value="1"/>
</dbReference>
<reference evidence="10" key="1">
    <citation type="journal article" date="2019" name="Nat. Commun.">
        <title>Genome-wide association mapping of date palm fruit traits.</title>
        <authorList>
            <person name="Hazzouri K.M."/>
            <person name="Gros-Balthazard M."/>
            <person name="Flowers J.M."/>
            <person name="Copetti D."/>
            <person name="Lemansour A."/>
            <person name="Lebrun M."/>
            <person name="Masmoudi K."/>
            <person name="Ferrand S."/>
            <person name="Dhar M.I."/>
            <person name="Fresquez Z.A."/>
            <person name="Rosas U."/>
            <person name="Zhang J."/>
            <person name="Talag J."/>
            <person name="Lee S."/>
            <person name="Kudrna D."/>
            <person name="Powell R.F."/>
            <person name="Leitch I.J."/>
            <person name="Krueger R.R."/>
            <person name="Wing R.A."/>
            <person name="Amiri K.M.A."/>
            <person name="Purugganan M.D."/>
        </authorList>
    </citation>
    <scope>NUCLEOTIDE SEQUENCE [LARGE SCALE GENOMIC DNA]</scope>
    <source>
        <strain evidence="10">cv. Khalas</strain>
    </source>
</reference>
<accession>A0A8B7CRP4</accession>
<organism evidence="10 11">
    <name type="scientific">Phoenix dactylifera</name>
    <name type="common">Date palm</name>
    <dbReference type="NCBI Taxonomy" id="42345"/>
    <lineage>
        <taxon>Eukaryota</taxon>
        <taxon>Viridiplantae</taxon>
        <taxon>Streptophyta</taxon>
        <taxon>Embryophyta</taxon>
        <taxon>Tracheophyta</taxon>
        <taxon>Spermatophyta</taxon>
        <taxon>Magnoliopsida</taxon>
        <taxon>Liliopsida</taxon>
        <taxon>Arecaceae</taxon>
        <taxon>Coryphoideae</taxon>
        <taxon>Phoeniceae</taxon>
        <taxon>Phoenix</taxon>
    </lineage>
</organism>
<feature type="domain" description="Myb-like" evidence="7">
    <location>
        <begin position="55"/>
        <end position="105"/>
    </location>
</feature>
<evidence type="ECO:0000256" key="5">
    <source>
        <dbReference type="ARBA" id="ARBA00023242"/>
    </source>
</evidence>
<dbReference type="FunFam" id="1.10.10.60:FF:000023">
    <property type="entry name" value="protein REVEILLE 6 isoform X1"/>
    <property type="match status" value="1"/>
</dbReference>
<dbReference type="SUPFAM" id="SSF46689">
    <property type="entry name" value="Homeodomain-like"/>
    <property type="match status" value="1"/>
</dbReference>
<dbReference type="InterPro" id="IPR006447">
    <property type="entry name" value="Myb_dom_plants"/>
</dbReference>
<evidence type="ECO:0000256" key="6">
    <source>
        <dbReference type="SAM" id="MobiDB-lite"/>
    </source>
</evidence>
<evidence type="ECO:0000256" key="1">
    <source>
        <dbReference type="ARBA" id="ARBA00004123"/>
    </source>
</evidence>
<gene>
    <name evidence="11" type="primary">LOC103717988</name>
</gene>
<dbReference type="GO" id="GO:0005634">
    <property type="term" value="C:nucleus"/>
    <property type="evidence" value="ECO:0007669"/>
    <property type="project" value="UniProtKB-SubCell"/>
</dbReference>
<evidence type="ECO:0000259" key="7">
    <source>
        <dbReference type="PROSITE" id="PS50090"/>
    </source>
</evidence>
<dbReference type="GeneID" id="103717988"/>
<dbReference type="KEGG" id="pda:103717988"/>